<evidence type="ECO:0000313" key="3">
    <source>
        <dbReference type="EMBL" id="KAK3394610.1"/>
    </source>
</evidence>
<evidence type="ECO:0000259" key="2">
    <source>
        <dbReference type="Pfam" id="PF25482"/>
    </source>
</evidence>
<feature type="compositionally biased region" description="Polar residues" evidence="1">
    <location>
        <begin position="439"/>
        <end position="450"/>
    </location>
</feature>
<accession>A0AAE0P7A2</accession>
<protein>
    <recommendedName>
        <fullName evidence="2">DUF7905 domain-containing protein</fullName>
    </recommendedName>
</protein>
<reference evidence="3" key="1">
    <citation type="journal article" date="2023" name="Mol. Phylogenet. Evol.">
        <title>Genome-scale phylogeny and comparative genomics of the fungal order Sordariales.</title>
        <authorList>
            <person name="Hensen N."/>
            <person name="Bonometti L."/>
            <person name="Westerberg I."/>
            <person name="Brannstrom I.O."/>
            <person name="Guillou S."/>
            <person name="Cros-Aarteil S."/>
            <person name="Calhoun S."/>
            <person name="Haridas S."/>
            <person name="Kuo A."/>
            <person name="Mondo S."/>
            <person name="Pangilinan J."/>
            <person name="Riley R."/>
            <person name="LaButti K."/>
            <person name="Andreopoulos B."/>
            <person name="Lipzen A."/>
            <person name="Chen C."/>
            <person name="Yan M."/>
            <person name="Daum C."/>
            <person name="Ng V."/>
            <person name="Clum A."/>
            <person name="Steindorff A."/>
            <person name="Ohm R.A."/>
            <person name="Martin F."/>
            <person name="Silar P."/>
            <person name="Natvig D.O."/>
            <person name="Lalanne C."/>
            <person name="Gautier V."/>
            <person name="Ament-Velasquez S.L."/>
            <person name="Kruys A."/>
            <person name="Hutchinson M.I."/>
            <person name="Powell A.J."/>
            <person name="Barry K."/>
            <person name="Miller A.N."/>
            <person name="Grigoriev I.V."/>
            <person name="Debuchy R."/>
            <person name="Gladieux P."/>
            <person name="Hiltunen Thoren M."/>
            <person name="Johannesson H."/>
        </authorList>
    </citation>
    <scope>NUCLEOTIDE SEQUENCE</scope>
    <source>
        <strain evidence="3">CBS 232.78</strain>
    </source>
</reference>
<feature type="compositionally biased region" description="Basic and acidic residues" evidence="1">
    <location>
        <begin position="319"/>
        <end position="336"/>
    </location>
</feature>
<evidence type="ECO:0000313" key="4">
    <source>
        <dbReference type="Proteomes" id="UP001285441"/>
    </source>
</evidence>
<dbReference type="InterPro" id="IPR057227">
    <property type="entry name" value="DUF7905"/>
</dbReference>
<keyword evidence="4" id="KW-1185">Reference proteome</keyword>
<dbReference type="AlphaFoldDB" id="A0AAE0P7A2"/>
<sequence>MADLMEMYLRTMWSYKSIAVDRIIAEMKRARFDDAEFTFDGEHHLLKVICRPPDVHTVIVEYGIITGQIEEDVFGKLRIKPLNPDGSVKVPDNELIEDENTYTTSTKAGQLESLAFPTSISTFTHTAVWTKLEQDTSGLTIHDLINKNDLAQLQKDTNVVMCSDHAETMIYLGGDDESSIENATQKLEILLAGKKLSSSKTEHILYSGAYVETGDYDITADTRYLYNIEPKLFTSTLLDRSKFDDLEEAYRRICQGGSSIRLCTFDAEKKHHISMFGPQIIGIPTKKLVLGNRPVISTKKDEGVKHITDPKIDTAFDKKDATTSHREPETGNRVRELLQPTTSKKPLKTPEDQIFAPRTIEEVNAVIKASKKTPPLEARKDYLKVSKSVPSTEDEKQPYICPLPLRPDGRGIGPTMGQNTKARKKPNLTLSDSVESRTPPRSTAESNINHPATRVGPSFPIVGYGQLIASNTFSKEIEAAMIRMLQIAPYLRGKVAMQVEFGRAILLDMDPTAIAFNAPHSKSNGWDKEHLVRSLNDQMTGPDKIHFTKVLTTFASDVEYMIKESCFWQDSPQEAWTVYSFYCCAAGTMGPSQFIVDIKDVGKGVDNFYYSIRRCDQEQREDGVAHIYVHALYNSWDFRMTMSHTDNIASEEPFAAFAAMLLGSLEVLKLGNGIELRFAVHDSLNVAIRGVRVLTKWRYLSLNSRSALDITEVEQLDIEPLVDGCDRASARPWKTDEARKKKKTGDFPRWYEASIVSTKAERLLLQNDTLRVGEKAGWDADILKEHGVLTDIYGPALHTLKHMAHVGGNDDNNATKTEKIAFPKPSKEDASTIPGNLPVEKNKGSAKEGSTSSQKSAPTQTSIQKSNATKASMVSKSGHLW</sequence>
<dbReference type="Proteomes" id="UP001285441">
    <property type="component" value="Unassembled WGS sequence"/>
</dbReference>
<reference evidence="3" key="2">
    <citation type="submission" date="2023-06" db="EMBL/GenBank/DDBJ databases">
        <authorList>
            <consortium name="Lawrence Berkeley National Laboratory"/>
            <person name="Haridas S."/>
            <person name="Hensen N."/>
            <person name="Bonometti L."/>
            <person name="Westerberg I."/>
            <person name="Brannstrom I.O."/>
            <person name="Guillou S."/>
            <person name="Cros-Aarteil S."/>
            <person name="Calhoun S."/>
            <person name="Kuo A."/>
            <person name="Mondo S."/>
            <person name="Pangilinan J."/>
            <person name="Riley R."/>
            <person name="LaButti K."/>
            <person name="Andreopoulos B."/>
            <person name="Lipzen A."/>
            <person name="Chen C."/>
            <person name="Yanf M."/>
            <person name="Daum C."/>
            <person name="Ng V."/>
            <person name="Clum A."/>
            <person name="Steindorff A."/>
            <person name="Ohm R."/>
            <person name="Martin F."/>
            <person name="Silar P."/>
            <person name="Natvig D."/>
            <person name="Lalanne C."/>
            <person name="Gautier V."/>
            <person name="Ament-velasquez S.L."/>
            <person name="Kruys A."/>
            <person name="Hutchinson M.I."/>
            <person name="Powell A.J."/>
            <person name="Barry K."/>
            <person name="Miller A.N."/>
            <person name="Grigoriev I.V."/>
            <person name="Debuchy R."/>
            <person name="Gladieux P."/>
            <person name="Thoren M.H."/>
            <person name="Johannesson H."/>
        </authorList>
    </citation>
    <scope>NUCLEOTIDE SEQUENCE</scope>
    <source>
        <strain evidence="3">CBS 232.78</strain>
    </source>
</reference>
<feature type="region of interest" description="Disordered" evidence="1">
    <location>
        <begin position="821"/>
        <end position="881"/>
    </location>
</feature>
<organism evidence="3 4">
    <name type="scientific">Podospora didyma</name>
    <dbReference type="NCBI Taxonomy" id="330526"/>
    <lineage>
        <taxon>Eukaryota</taxon>
        <taxon>Fungi</taxon>
        <taxon>Dikarya</taxon>
        <taxon>Ascomycota</taxon>
        <taxon>Pezizomycotina</taxon>
        <taxon>Sordariomycetes</taxon>
        <taxon>Sordariomycetidae</taxon>
        <taxon>Sordariales</taxon>
        <taxon>Podosporaceae</taxon>
        <taxon>Podospora</taxon>
    </lineage>
</organism>
<evidence type="ECO:0000256" key="1">
    <source>
        <dbReference type="SAM" id="MobiDB-lite"/>
    </source>
</evidence>
<feature type="compositionally biased region" description="Basic and acidic residues" evidence="1">
    <location>
        <begin position="821"/>
        <end position="830"/>
    </location>
</feature>
<gene>
    <name evidence="3" type="ORF">B0H63DRAFT_444743</name>
</gene>
<dbReference type="Pfam" id="PF25482">
    <property type="entry name" value="DUF7905"/>
    <property type="match status" value="1"/>
</dbReference>
<feature type="region of interest" description="Disordered" evidence="1">
    <location>
        <begin position="393"/>
        <end position="452"/>
    </location>
</feature>
<feature type="domain" description="DUF7905" evidence="2">
    <location>
        <begin position="474"/>
        <end position="780"/>
    </location>
</feature>
<comment type="caution">
    <text evidence="3">The sequence shown here is derived from an EMBL/GenBank/DDBJ whole genome shotgun (WGS) entry which is preliminary data.</text>
</comment>
<proteinExistence type="predicted"/>
<feature type="compositionally biased region" description="Polar residues" evidence="1">
    <location>
        <begin position="848"/>
        <end position="875"/>
    </location>
</feature>
<feature type="region of interest" description="Disordered" evidence="1">
    <location>
        <begin position="319"/>
        <end position="349"/>
    </location>
</feature>
<name>A0AAE0P7A2_9PEZI</name>
<dbReference type="EMBL" id="JAULSW010000001">
    <property type="protein sequence ID" value="KAK3394610.1"/>
    <property type="molecule type" value="Genomic_DNA"/>
</dbReference>